<dbReference type="EMBL" id="CAJJDO010000105">
    <property type="protein sequence ID" value="CAD8193710.1"/>
    <property type="molecule type" value="Genomic_DNA"/>
</dbReference>
<dbReference type="AlphaFoldDB" id="A0A8S1WV89"/>
<gene>
    <name evidence="1" type="ORF">PPENT_87.1.T1050003</name>
    <name evidence="2" type="ORF">PPENT_87.1.T1050004</name>
</gene>
<sequence length="134" mass="16002">MQTILTKLFQELKLFIYNKNQGDVYSVFVCNIKIIKLGQLKEIISSLNQLVDTINPQAIEKSEQNLHQYMQVQFKIMGLIQIKNFVLFQIRNIIKLRIQKKRNFRNLKNLANYINKFQNDILIQINGQIQNYRQ</sequence>
<protein>
    <submittedName>
        <fullName evidence="1">Uncharacterized protein</fullName>
    </submittedName>
</protein>
<evidence type="ECO:0000313" key="1">
    <source>
        <dbReference type="EMBL" id="CAD8193708.1"/>
    </source>
</evidence>
<name>A0A8S1WV89_9CILI</name>
<keyword evidence="3" id="KW-1185">Reference proteome</keyword>
<accession>A0A8S1WV89</accession>
<evidence type="ECO:0000313" key="2">
    <source>
        <dbReference type="EMBL" id="CAD8193710.1"/>
    </source>
</evidence>
<dbReference type="EMBL" id="CAJJDO010000105">
    <property type="protein sequence ID" value="CAD8193708.1"/>
    <property type="molecule type" value="Genomic_DNA"/>
</dbReference>
<reference evidence="1" key="1">
    <citation type="submission" date="2021-01" db="EMBL/GenBank/DDBJ databases">
        <authorList>
            <consortium name="Genoscope - CEA"/>
            <person name="William W."/>
        </authorList>
    </citation>
    <scope>NUCLEOTIDE SEQUENCE</scope>
</reference>
<proteinExistence type="predicted"/>
<comment type="caution">
    <text evidence="1">The sequence shown here is derived from an EMBL/GenBank/DDBJ whole genome shotgun (WGS) entry which is preliminary data.</text>
</comment>
<organism evidence="1 3">
    <name type="scientific">Paramecium pentaurelia</name>
    <dbReference type="NCBI Taxonomy" id="43138"/>
    <lineage>
        <taxon>Eukaryota</taxon>
        <taxon>Sar</taxon>
        <taxon>Alveolata</taxon>
        <taxon>Ciliophora</taxon>
        <taxon>Intramacronucleata</taxon>
        <taxon>Oligohymenophorea</taxon>
        <taxon>Peniculida</taxon>
        <taxon>Parameciidae</taxon>
        <taxon>Paramecium</taxon>
    </lineage>
</organism>
<evidence type="ECO:0000313" key="3">
    <source>
        <dbReference type="Proteomes" id="UP000689195"/>
    </source>
</evidence>
<dbReference type="Proteomes" id="UP000689195">
    <property type="component" value="Unassembled WGS sequence"/>
</dbReference>